<dbReference type="Pfam" id="PF09907">
    <property type="entry name" value="HigB_toxin"/>
    <property type="match status" value="1"/>
</dbReference>
<dbReference type="InterPro" id="IPR018669">
    <property type="entry name" value="Toxin_HigB"/>
</dbReference>
<dbReference type="RefSeq" id="WP_175223143.1">
    <property type="nucleotide sequence ID" value="NZ_CABWIL020000032.1"/>
</dbReference>
<accession>A0A6J5JLP3</accession>
<dbReference type="Proteomes" id="UP000494301">
    <property type="component" value="Unassembled WGS sequence"/>
</dbReference>
<dbReference type="GO" id="GO:0016787">
    <property type="term" value="F:hydrolase activity"/>
    <property type="evidence" value="ECO:0007669"/>
    <property type="project" value="UniProtKB-KW"/>
</dbReference>
<sequence length="103" mass="12190">MHVISRKPFSDAAKAYPNDAEAIDRTYRVLRSGDFDTPQALRQVFPSLDNFKYKDKWWVLDIGGNNLRLIAFIEFSDNRMYVKHITTHAEYDKLCKRYRKEGD</sequence>
<protein>
    <submittedName>
        <fullName evidence="1">mRNA interferase HigB</fullName>
        <ecNumber evidence="1">3.1.-.-</ecNumber>
    </submittedName>
</protein>
<keyword evidence="1" id="KW-0378">Hydrolase</keyword>
<gene>
    <name evidence="1" type="primary">higB</name>
    <name evidence="1" type="ORF">BLA3211_06939</name>
</gene>
<evidence type="ECO:0000313" key="2">
    <source>
        <dbReference type="Proteomes" id="UP000494301"/>
    </source>
</evidence>
<dbReference type="GO" id="GO:0004519">
    <property type="term" value="F:endonuclease activity"/>
    <property type="evidence" value="ECO:0007669"/>
    <property type="project" value="InterPro"/>
</dbReference>
<reference evidence="1 2" key="1">
    <citation type="submission" date="2020-04" db="EMBL/GenBank/DDBJ databases">
        <authorList>
            <person name="Depoorter E."/>
        </authorList>
    </citation>
    <scope>NUCLEOTIDE SEQUENCE [LARGE SCALE GENOMIC DNA]</scope>
    <source>
        <strain evidence="1 2">BCC0217</strain>
    </source>
</reference>
<proteinExistence type="predicted"/>
<organism evidence="1 2">
    <name type="scientific">Burkholderia aenigmatica</name>
    <dbReference type="NCBI Taxonomy" id="2015348"/>
    <lineage>
        <taxon>Bacteria</taxon>
        <taxon>Pseudomonadati</taxon>
        <taxon>Pseudomonadota</taxon>
        <taxon>Betaproteobacteria</taxon>
        <taxon>Burkholderiales</taxon>
        <taxon>Burkholderiaceae</taxon>
        <taxon>Burkholderia</taxon>
        <taxon>Burkholderia cepacia complex</taxon>
    </lineage>
</organism>
<name>A0A6J5JLP3_9BURK</name>
<dbReference type="AlphaFoldDB" id="A0A6J5JLP3"/>
<dbReference type="GO" id="GO:0003723">
    <property type="term" value="F:RNA binding"/>
    <property type="evidence" value="ECO:0007669"/>
    <property type="project" value="InterPro"/>
</dbReference>
<dbReference type="EC" id="3.1.-.-" evidence="1"/>
<dbReference type="GO" id="GO:0110001">
    <property type="term" value="C:toxin-antitoxin complex"/>
    <property type="evidence" value="ECO:0007669"/>
    <property type="project" value="InterPro"/>
</dbReference>
<dbReference type="EMBL" id="CABWIL020000032">
    <property type="protein sequence ID" value="CAB3972380.1"/>
    <property type="molecule type" value="Genomic_DNA"/>
</dbReference>
<evidence type="ECO:0000313" key="1">
    <source>
        <dbReference type="EMBL" id="CAB3972380.1"/>
    </source>
</evidence>